<dbReference type="Proteomes" id="UP000326340">
    <property type="component" value="Unassembled WGS sequence"/>
</dbReference>
<evidence type="ECO:0000313" key="12">
    <source>
        <dbReference type="Proteomes" id="UP000326340"/>
    </source>
</evidence>
<reference evidence="11 12" key="1">
    <citation type="journal article" date="2019" name="Sci. Rep.">
        <title>Colletotrichum shisoi sp. nov., an anthracnose pathogen of Perilla frutescens in Japan: molecular phylogenetic, morphological and genomic evidence.</title>
        <authorList>
            <person name="Gan P."/>
            <person name="Tsushima A."/>
            <person name="Hiroyama R."/>
            <person name="Narusaka M."/>
            <person name="Takano Y."/>
            <person name="Narusaka Y."/>
            <person name="Kawaradani M."/>
            <person name="Damm U."/>
            <person name="Shirasu K."/>
        </authorList>
    </citation>
    <scope>NUCLEOTIDE SEQUENCE [LARGE SCALE GENOMIC DNA]</scope>
    <source>
        <strain evidence="11 12">PG-2018a</strain>
    </source>
</reference>
<dbReference type="SUPFAM" id="SSF55874">
    <property type="entry name" value="ATPase domain of HSP90 chaperone/DNA topoisomerase II/histidine kinase"/>
    <property type="match status" value="1"/>
</dbReference>
<dbReference type="InterPro" id="IPR036890">
    <property type="entry name" value="HATPase_C_sf"/>
</dbReference>
<dbReference type="PANTHER" id="PTHR11947">
    <property type="entry name" value="PYRUVATE DEHYDROGENASE KINASE"/>
    <property type="match status" value="1"/>
</dbReference>
<dbReference type="Pfam" id="PF02518">
    <property type="entry name" value="HATPase_c"/>
    <property type="match status" value="1"/>
</dbReference>
<comment type="similarity">
    <text evidence="1 8">Belongs to the PDK/BCKDK protein kinase family.</text>
</comment>
<dbReference type="SMART" id="SM00387">
    <property type="entry name" value="HATPase_c"/>
    <property type="match status" value="1"/>
</dbReference>
<evidence type="ECO:0000256" key="9">
    <source>
        <dbReference type="SAM" id="MobiDB-lite"/>
    </source>
</evidence>
<feature type="domain" description="Histidine kinase/HSP90-like ATPase" evidence="10">
    <location>
        <begin position="298"/>
        <end position="428"/>
    </location>
</feature>
<dbReference type="InterPro" id="IPR036784">
    <property type="entry name" value="AK/P_DHK_N_sf"/>
</dbReference>
<dbReference type="Gene3D" id="3.30.565.10">
    <property type="entry name" value="Histidine kinase-like ATPase, C-terminal domain"/>
    <property type="match status" value="1"/>
</dbReference>
<comment type="caution">
    <text evidence="11">The sequence shown here is derived from an EMBL/GenBank/DDBJ whole genome shotgun (WGS) entry which is preliminary data.</text>
</comment>
<evidence type="ECO:0000256" key="8">
    <source>
        <dbReference type="RuleBase" id="RU366032"/>
    </source>
</evidence>
<dbReference type="CDD" id="cd16929">
    <property type="entry name" value="HATPase_PDK-like"/>
    <property type="match status" value="1"/>
</dbReference>
<dbReference type="AlphaFoldDB" id="A0A5Q4C1T3"/>
<dbReference type="InterPro" id="IPR039028">
    <property type="entry name" value="BCKD/PDK"/>
</dbReference>
<dbReference type="InterPro" id="IPR003594">
    <property type="entry name" value="HATPase_dom"/>
</dbReference>
<evidence type="ECO:0000313" key="11">
    <source>
        <dbReference type="EMBL" id="TQN72514.1"/>
    </source>
</evidence>
<sequence length="459" mass="52689">MSWKKTDRLMDTIRHYASFPATGVSLRQMVQFGERPSVGTLFRASQFLAEELPIRLAHRVQELDELPDGLNDMPSVKRVQDWYAQSFEELTQLPRPDLDRATKERLTKPTKSYGKGSMLSEATRNPSIEEGQYASLPQSNGNGWNKQKNIAARRYFAMVDDTGDWPAELRLYNERFAKALHGIKRRHDGVVTTMAQGILEYKRKRQRMQIDNNIQSFLDRFYMSRIGIRMLIGQHIALTDQSHHRDPSYVGIICTKTNVQDLAQEAIENARFVCEDHYGLFEAPKIQLVCNPNINFMYVPGHLSHMLFETLKNSLRAVVETHGQDKQEFPVTKVIVAEGKEDITIKISDEGGGIPRSSIPLVWTYMYTTVDRTPNLDPDFDKSDFKAPMAGFGYGLPISRLYARYFGGDLKLISMEGYTLHKRLKDREITERRQVGDAQEMMNRGNDPNSGYYKRDSDL</sequence>
<dbReference type="GO" id="GO:0005524">
    <property type="term" value="F:ATP binding"/>
    <property type="evidence" value="ECO:0007669"/>
    <property type="project" value="UniProtKB-UniRule"/>
</dbReference>
<accession>A0A5Q4C1T3</accession>
<evidence type="ECO:0000256" key="5">
    <source>
        <dbReference type="ARBA" id="ARBA00022840"/>
    </source>
</evidence>
<keyword evidence="12" id="KW-1185">Reference proteome</keyword>
<keyword evidence="4 8" id="KW-0418">Kinase</keyword>
<keyword evidence="2 8" id="KW-0808">Transferase</keyword>
<dbReference type="EC" id="2.7.11.-" evidence="8"/>
<keyword evidence="3 8" id="KW-0547">Nucleotide-binding</keyword>
<evidence type="ECO:0000256" key="6">
    <source>
        <dbReference type="ARBA" id="ARBA00023128"/>
    </source>
</evidence>
<dbReference type="OrthoDB" id="241648at2759"/>
<feature type="region of interest" description="Disordered" evidence="9">
    <location>
        <begin position="434"/>
        <end position="459"/>
    </location>
</feature>
<proteinExistence type="inferred from homology"/>
<evidence type="ECO:0000256" key="4">
    <source>
        <dbReference type="ARBA" id="ARBA00022777"/>
    </source>
</evidence>
<evidence type="ECO:0000259" key="10">
    <source>
        <dbReference type="SMART" id="SM00387"/>
    </source>
</evidence>
<name>A0A5Q4C1T3_9PEZI</name>
<dbReference type="GO" id="GO:0004740">
    <property type="term" value="F:pyruvate dehydrogenase (acetyl-transferring) kinase activity"/>
    <property type="evidence" value="ECO:0007669"/>
    <property type="project" value="UniProtKB-EC"/>
</dbReference>
<protein>
    <recommendedName>
        <fullName evidence="8">Protein-serine/threonine kinase</fullName>
        <ecNumber evidence="8">2.7.11.-</ecNumber>
    </recommendedName>
</protein>
<comment type="subcellular location">
    <subcellularLocation>
        <location evidence="8">Mitochondrion matrix</location>
    </subcellularLocation>
</comment>
<evidence type="ECO:0000256" key="7">
    <source>
        <dbReference type="ARBA" id="ARBA00048201"/>
    </source>
</evidence>
<dbReference type="EMBL" id="PUHP01000166">
    <property type="protein sequence ID" value="TQN72514.1"/>
    <property type="molecule type" value="Genomic_DNA"/>
</dbReference>
<dbReference type="InterPro" id="IPR018955">
    <property type="entry name" value="BCDHK/PDK_N"/>
</dbReference>
<dbReference type="GO" id="GO:0005759">
    <property type="term" value="C:mitochondrial matrix"/>
    <property type="evidence" value="ECO:0007669"/>
    <property type="project" value="UniProtKB-SubCell"/>
</dbReference>
<evidence type="ECO:0000256" key="3">
    <source>
        <dbReference type="ARBA" id="ARBA00022741"/>
    </source>
</evidence>
<evidence type="ECO:0000256" key="2">
    <source>
        <dbReference type="ARBA" id="ARBA00022679"/>
    </source>
</evidence>
<keyword evidence="5 8" id="KW-0067">ATP-binding</keyword>
<organism evidence="11 12">
    <name type="scientific">Colletotrichum shisoi</name>
    <dbReference type="NCBI Taxonomy" id="2078593"/>
    <lineage>
        <taxon>Eukaryota</taxon>
        <taxon>Fungi</taxon>
        <taxon>Dikarya</taxon>
        <taxon>Ascomycota</taxon>
        <taxon>Pezizomycotina</taxon>
        <taxon>Sordariomycetes</taxon>
        <taxon>Hypocreomycetidae</taxon>
        <taxon>Glomerellales</taxon>
        <taxon>Glomerellaceae</taxon>
        <taxon>Colletotrichum</taxon>
        <taxon>Colletotrichum destructivum species complex</taxon>
    </lineage>
</organism>
<keyword evidence="11" id="KW-0670">Pyruvate</keyword>
<dbReference type="GO" id="GO:0010906">
    <property type="term" value="P:regulation of glucose metabolic process"/>
    <property type="evidence" value="ECO:0007669"/>
    <property type="project" value="TreeGrafter"/>
</dbReference>
<dbReference type="PANTHER" id="PTHR11947:SF3">
    <property type="entry name" value="[PYRUVATE DEHYDROGENASE (ACETYL-TRANSFERRING)] KINASE, MITOCHONDRIAL"/>
    <property type="match status" value="1"/>
</dbReference>
<dbReference type="SUPFAM" id="SSF69012">
    <property type="entry name" value="alpha-ketoacid dehydrogenase kinase, N-terminal domain"/>
    <property type="match status" value="1"/>
</dbReference>
<dbReference type="Gene3D" id="1.20.140.20">
    <property type="entry name" value="Alpha-ketoacid/pyruvate dehydrogenase kinase, N-terminal domain"/>
    <property type="match status" value="1"/>
</dbReference>
<evidence type="ECO:0000256" key="1">
    <source>
        <dbReference type="ARBA" id="ARBA00006155"/>
    </source>
</evidence>
<dbReference type="Pfam" id="PF10436">
    <property type="entry name" value="BCDHK_Adom3"/>
    <property type="match status" value="1"/>
</dbReference>
<keyword evidence="6 8" id="KW-0496">Mitochondrion</keyword>
<gene>
    <name evidence="11" type="primary">Pkp1</name>
    <name evidence="11" type="ORF">CSHISOI_02966</name>
</gene>
<comment type="catalytic activity">
    <reaction evidence="7">
        <text>L-seryl-[pyruvate dehydrogenase E1 alpha subunit] + ATP = O-phospho-L-seryl-[pyruvate dehydrogenase E1 alpha subunit] + ADP + H(+)</text>
        <dbReference type="Rhea" id="RHEA:23052"/>
        <dbReference type="Rhea" id="RHEA-COMP:13689"/>
        <dbReference type="Rhea" id="RHEA-COMP:13690"/>
        <dbReference type="ChEBI" id="CHEBI:15378"/>
        <dbReference type="ChEBI" id="CHEBI:29999"/>
        <dbReference type="ChEBI" id="CHEBI:30616"/>
        <dbReference type="ChEBI" id="CHEBI:83421"/>
        <dbReference type="ChEBI" id="CHEBI:456216"/>
        <dbReference type="EC" id="2.7.11.2"/>
    </reaction>
</comment>